<accession>A0A392M0L1</accession>
<evidence type="ECO:0000313" key="2">
    <source>
        <dbReference type="Proteomes" id="UP000265520"/>
    </source>
</evidence>
<feature type="non-terminal residue" evidence="1">
    <location>
        <position position="1"/>
    </location>
</feature>
<protein>
    <submittedName>
        <fullName evidence="1">Uncharacterized protein</fullName>
    </submittedName>
</protein>
<sequence length="60" mass="6830">NWRNRIRKRKDTVERAAQCIVPYHASNQSIVGSMVIDAEFGREDHSSIPRNCNREGTGTT</sequence>
<dbReference type="AlphaFoldDB" id="A0A392M0L1"/>
<dbReference type="EMBL" id="LXQA010001567">
    <property type="protein sequence ID" value="MCH80852.1"/>
    <property type="molecule type" value="Genomic_DNA"/>
</dbReference>
<proteinExistence type="predicted"/>
<keyword evidence="2" id="KW-1185">Reference proteome</keyword>
<organism evidence="1 2">
    <name type="scientific">Trifolium medium</name>
    <dbReference type="NCBI Taxonomy" id="97028"/>
    <lineage>
        <taxon>Eukaryota</taxon>
        <taxon>Viridiplantae</taxon>
        <taxon>Streptophyta</taxon>
        <taxon>Embryophyta</taxon>
        <taxon>Tracheophyta</taxon>
        <taxon>Spermatophyta</taxon>
        <taxon>Magnoliopsida</taxon>
        <taxon>eudicotyledons</taxon>
        <taxon>Gunneridae</taxon>
        <taxon>Pentapetalae</taxon>
        <taxon>rosids</taxon>
        <taxon>fabids</taxon>
        <taxon>Fabales</taxon>
        <taxon>Fabaceae</taxon>
        <taxon>Papilionoideae</taxon>
        <taxon>50 kb inversion clade</taxon>
        <taxon>NPAAA clade</taxon>
        <taxon>Hologalegina</taxon>
        <taxon>IRL clade</taxon>
        <taxon>Trifolieae</taxon>
        <taxon>Trifolium</taxon>
    </lineage>
</organism>
<evidence type="ECO:0000313" key="1">
    <source>
        <dbReference type="EMBL" id="MCH80852.1"/>
    </source>
</evidence>
<name>A0A392M0L1_9FABA</name>
<comment type="caution">
    <text evidence="1">The sequence shown here is derived from an EMBL/GenBank/DDBJ whole genome shotgun (WGS) entry which is preliminary data.</text>
</comment>
<gene>
    <name evidence="1" type="ORF">A2U01_0001627</name>
</gene>
<dbReference type="Proteomes" id="UP000265520">
    <property type="component" value="Unassembled WGS sequence"/>
</dbReference>
<reference evidence="1 2" key="1">
    <citation type="journal article" date="2018" name="Front. Plant Sci.">
        <title>Red Clover (Trifolium pratense) and Zigzag Clover (T. medium) - A Picture of Genomic Similarities and Differences.</title>
        <authorList>
            <person name="Dluhosova J."/>
            <person name="Istvanek J."/>
            <person name="Nedelnik J."/>
            <person name="Repkova J."/>
        </authorList>
    </citation>
    <scope>NUCLEOTIDE SEQUENCE [LARGE SCALE GENOMIC DNA]</scope>
    <source>
        <strain evidence="2">cv. 10/8</strain>
        <tissue evidence="1">Leaf</tissue>
    </source>
</reference>